<evidence type="ECO:0000256" key="6">
    <source>
        <dbReference type="PROSITE-ProRule" id="PRU01016"/>
    </source>
</evidence>
<feature type="active site" evidence="6">
    <location>
        <position position="78"/>
    </location>
</feature>
<dbReference type="InterPro" id="IPR050390">
    <property type="entry name" value="C5-Methyltransferase"/>
</dbReference>
<evidence type="ECO:0000256" key="3">
    <source>
        <dbReference type="ARBA" id="ARBA00022679"/>
    </source>
</evidence>
<dbReference type="Proteomes" id="UP001596175">
    <property type="component" value="Unassembled WGS sequence"/>
</dbReference>
<gene>
    <name evidence="7" type="ORF">ACFPK1_01985</name>
</gene>
<evidence type="ECO:0000313" key="7">
    <source>
        <dbReference type="EMBL" id="MFC5136990.1"/>
    </source>
</evidence>
<evidence type="ECO:0000256" key="5">
    <source>
        <dbReference type="ARBA" id="ARBA00022747"/>
    </source>
</evidence>
<dbReference type="PROSITE" id="PS51679">
    <property type="entry name" value="SAM_MT_C5"/>
    <property type="match status" value="1"/>
</dbReference>
<evidence type="ECO:0000256" key="1">
    <source>
        <dbReference type="ARBA" id="ARBA00011975"/>
    </source>
</evidence>
<keyword evidence="8" id="KW-1185">Reference proteome</keyword>
<name>A0ABV9Z758_9PSEU</name>
<dbReference type="EMBL" id="JBHSKG010000001">
    <property type="protein sequence ID" value="MFC5136990.1"/>
    <property type="molecule type" value="Genomic_DNA"/>
</dbReference>
<keyword evidence="3 6" id="KW-0808">Transferase</keyword>
<dbReference type="GO" id="GO:0032259">
    <property type="term" value="P:methylation"/>
    <property type="evidence" value="ECO:0007669"/>
    <property type="project" value="UniProtKB-KW"/>
</dbReference>
<keyword evidence="2 6" id="KW-0489">Methyltransferase</keyword>
<keyword evidence="5" id="KW-0680">Restriction system</keyword>
<dbReference type="PANTHER" id="PTHR10629">
    <property type="entry name" value="CYTOSINE-SPECIFIC METHYLTRANSFERASE"/>
    <property type="match status" value="1"/>
</dbReference>
<keyword evidence="4 6" id="KW-0949">S-adenosyl-L-methionine</keyword>
<dbReference type="Gene3D" id="3.90.120.10">
    <property type="entry name" value="DNA Methylase, subunit A, domain 2"/>
    <property type="match status" value="1"/>
</dbReference>
<sequence>MASEEPSPDVRLVDLFAGPGGLDVAATWLGIRALGVEWDDDACATREAAGLLTVSDDVRRLVPSDLPTATILTAGPPCQTFTIAGAGNGRRALQKVLAMIGRLDRGENVKKDLGALDDERTGLVLEPLRWLLEAERAGHPYEAVVLEQVPAVLPVWKSIEIVLNRHGYHTDVGVLGTEEYGVPQTRRRALLLAHRRHRPRLPSPTHRAYRRGVARDQGDDQLQPWETMSGVVARASDFVAVSNYGTNGDPADRGRRSSEEPAATITGKVGRVRLEGEGISGTAGRLSPAEAGRLQTFPLDYPWSGKNQGQQIGNAIPPRLGAHALAAVLGLTLPPALLDNCVNESWSPEVREGTLDRLLPRPVRDDFFDRSSEPTLFSH</sequence>
<comment type="caution">
    <text evidence="7">The sequence shown here is derived from an EMBL/GenBank/DDBJ whole genome shotgun (WGS) entry which is preliminary data.</text>
</comment>
<dbReference type="PRINTS" id="PR00105">
    <property type="entry name" value="C5METTRFRASE"/>
</dbReference>
<reference evidence="8" key="1">
    <citation type="journal article" date="2019" name="Int. J. Syst. Evol. Microbiol.">
        <title>The Global Catalogue of Microorganisms (GCM) 10K type strain sequencing project: providing services to taxonomists for standard genome sequencing and annotation.</title>
        <authorList>
            <consortium name="The Broad Institute Genomics Platform"/>
            <consortium name="The Broad Institute Genome Sequencing Center for Infectious Disease"/>
            <person name="Wu L."/>
            <person name="Ma J."/>
        </authorList>
    </citation>
    <scope>NUCLEOTIDE SEQUENCE [LARGE SCALE GENOMIC DNA]</scope>
    <source>
        <strain evidence="8">XZYJ18</strain>
    </source>
</reference>
<dbReference type="EC" id="2.1.1.37" evidence="1"/>
<evidence type="ECO:0000256" key="4">
    <source>
        <dbReference type="ARBA" id="ARBA00022691"/>
    </source>
</evidence>
<proteinExistence type="inferred from homology"/>
<evidence type="ECO:0000256" key="2">
    <source>
        <dbReference type="ARBA" id="ARBA00022603"/>
    </source>
</evidence>
<dbReference type="GO" id="GO:0003886">
    <property type="term" value="F:DNA (cytosine-5-)-methyltransferase activity"/>
    <property type="evidence" value="ECO:0007669"/>
    <property type="project" value="UniProtKB-EC"/>
</dbReference>
<dbReference type="Pfam" id="PF00145">
    <property type="entry name" value="DNA_methylase"/>
    <property type="match status" value="3"/>
</dbReference>
<dbReference type="InterPro" id="IPR001525">
    <property type="entry name" value="C5_MeTfrase"/>
</dbReference>
<evidence type="ECO:0000313" key="8">
    <source>
        <dbReference type="Proteomes" id="UP001596175"/>
    </source>
</evidence>
<dbReference type="InterPro" id="IPR029063">
    <property type="entry name" value="SAM-dependent_MTases_sf"/>
</dbReference>
<dbReference type="RefSeq" id="WP_378019211.1">
    <property type="nucleotide sequence ID" value="NZ_JBHSKG010000001.1"/>
</dbReference>
<dbReference type="SUPFAM" id="SSF53335">
    <property type="entry name" value="S-adenosyl-L-methionine-dependent methyltransferases"/>
    <property type="match status" value="1"/>
</dbReference>
<accession>A0ABV9Z758</accession>
<protein>
    <recommendedName>
        <fullName evidence="1">DNA (cytosine-5-)-methyltransferase</fullName>
        <ecNumber evidence="1">2.1.1.37</ecNumber>
    </recommendedName>
</protein>
<dbReference type="Gene3D" id="3.40.50.150">
    <property type="entry name" value="Vaccinia Virus protein VP39"/>
    <property type="match status" value="1"/>
</dbReference>
<comment type="similarity">
    <text evidence="6">Belongs to the class I-like SAM-binding methyltransferase superfamily. C5-methyltransferase family.</text>
</comment>
<organism evidence="7 8">
    <name type="scientific">Actinomycetospora rhizophila</name>
    <dbReference type="NCBI Taxonomy" id="1416876"/>
    <lineage>
        <taxon>Bacteria</taxon>
        <taxon>Bacillati</taxon>
        <taxon>Actinomycetota</taxon>
        <taxon>Actinomycetes</taxon>
        <taxon>Pseudonocardiales</taxon>
        <taxon>Pseudonocardiaceae</taxon>
        <taxon>Actinomycetospora</taxon>
    </lineage>
</organism>
<dbReference type="PANTHER" id="PTHR10629:SF52">
    <property type="entry name" value="DNA (CYTOSINE-5)-METHYLTRANSFERASE 1"/>
    <property type="match status" value="1"/>
</dbReference>